<keyword evidence="5" id="KW-0539">Nucleus</keyword>
<dbReference type="OrthoDB" id="5966927at2759"/>
<evidence type="ECO:0000256" key="6">
    <source>
        <dbReference type="SAM" id="Phobius"/>
    </source>
</evidence>
<feature type="transmembrane region" description="Helical" evidence="6">
    <location>
        <begin position="469"/>
        <end position="490"/>
    </location>
</feature>
<dbReference type="Pfam" id="PF09779">
    <property type="entry name" value="Ima1_N"/>
    <property type="match status" value="1"/>
</dbReference>
<feature type="transmembrane region" description="Helical" evidence="6">
    <location>
        <begin position="299"/>
        <end position="320"/>
    </location>
</feature>
<evidence type="ECO:0000313" key="9">
    <source>
        <dbReference type="Proteomes" id="UP000054007"/>
    </source>
</evidence>
<feature type="transmembrane region" description="Helical" evidence="6">
    <location>
        <begin position="190"/>
        <end position="215"/>
    </location>
</feature>
<reference evidence="8 9" key="1">
    <citation type="journal article" date="2015" name="Fungal Genet. Biol.">
        <title>Evolution of novel wood decay mechanisms in Agaricales revealed by the genome sequences of Fistulina hepatica and Cylindrobasidium torrendii.</title>
        <authorList>
            <person name="Floudas D."/>
            <person name="Held B.W."/>
            <person name="Riley R."/>
            <person name="Nagy L.G."/>
            <person name="Koehler G."/>
            <person name="Ransdell A.S."/>
            <person name="Younus H."/>
            <person name="Chow J."/>
            <person name="Chiniquy J."/>
            <person name="Lipzen A."/>
            <person name="Tritt A."/>
            <person name="Sun H."/>
            <person name="Haridas S."/>
            <person name="LaButti K."/>
            <person name="Ohm R.A."/>
            <person name="Kues U."/>
            <person name="Blanchette R.A."/>
            <person name="Grigoriev I.V."/>
            <person name="Minto R.E."/>
            <person name="Hibbett D.S."/>
        </authorList>
    </citation>
    <scope>NUCLEOTIDE SEQUENCE [LARGE SCALE GENOMIC DNA]</scope>
    <source>
        <strain evidence="8 9">FP15055 ss-10</strain>
    </source>
</reference>
<name>A0A0D7BKM2_9AGAR</name>
<dbReference type="InterPro" id="IPR042321">
    <property type="entry name" value="Ima1"/>
</dbReference>
<proteinExistence type="predicted"/>
<dbReference type="GO" id="GO:0071765">
    <property type="term" value="P:nuclear inner membrane organization"/>
    <property type="evidence" value="ECO:0007669"/>
    <property type="project" value="InterPro"/>
</dbReference>
<dbReference type="EMBL" id="KN880472">
    <property type="protein sequence ID" value="KIY70166.1"/>
    <property type="molecule type" value="Genomic_DNA"/>
</dbReference>
<evidence type="ECO:0000256" key="5">
    <source>
        <dbReference type="ARBA" id="ARBA00023242"/>
    </source>
</evidence>
<organism evidence="8 9">
    <name type="scientific">Cylindrobasidium torrendii FP15055 ss-10</name>
    <dbReference type="NCBI Taxonomy" id="1314674"/>
    <lineage>
        <taxon>Eukaryota</taxon>
        <taxon>Fungi</taxon>
        <taxon>Dikarya</taxon>
        <taxon>Basidiomycota</taxon>
        <taxon>Agaricomycotina</taxon>
        <taxon>Agaricomycetes</taxon>
        <taxon>Agaricomycetidae</taxon>
        <taxon>Agaricales</taxon>
        <taxon>Marasmiineae</taxon>
        <taxon>Physalacriaceae</taxon>
        <taxon>Cylindrobasidium</taxon>
    </lineage>
</organism>
<dbReference type="GO" id="GO:0034506">
    <property type="term" value="C:chromosome, centromeric core domain"/>
    <property type="evidence" value="ECO:0007669"/>
    <property type="project" value="TreeGrafter"/>
</dbReference>
<sequence length="508" mass="57116">MPVLFKRPGPALCHFCNRTVTNTRDPNNFRCPHCQSTNRYDANGVISSYEPAMRDESLNRRSFEKRGMPSMDRIHNLYGHGPFCHQCQTNQMLNLNLMSNYLPDESSPEYEQRLAQLPAYQASIDARYPIICPDCQQGVEERLLQADKTARSTLFGGALKETKNKHRSQVTTASGTASRSQWRALELPVWYLRGSVWAINFIGVLYCYGSCVLGFPSPQLSQTHTYILYGICISSILWIFFDPHWAKYQTALRQGRSPRQPGKKSYITLALCTFTLRIFSAVLHTRFTYLWRTLLGRTYAVAAAALELYTFWYAISALAVHRPPVVRLLDTHKFPASRAGTPAAPSRPAATASEPDLLSALSLGANPIIASPNPVFGQPSVHGRPQTSQMDVEDEMQMDWQSTNGSTPQRSRSTADIYIRPQVFFPREEPTGLEDLIAKTVLQDDVTMDDAQPAPAPKRELAQQDWRRGAALVAAGAVFMGIAMGGPMLWKDFTRKREMQVAYELHDL</sequence>
<keyword evidence="2 6" id="KW-0812">Transmembrane</keyword>
<keyword evidence="9" id="KW-1185">Reference proteome</keyword>
<accession>A0A0D7BKM2</accession>
<dbReference type="Proteomes" id="UP000054007">
    <property type="component" value="Unassembled WGS sequence"/>
</dbReference>
<evidence type="ECO:0000256" key="2">
    <source>
        <dbReference type="ARBA" id="ARBA00022692"/>
    </source>
</evidence>
<evidence type="ECO:0000256" key="4">
    <source>
        <dbReference type="ARBA" id="ARBA00023136"/>
    </source>
</evidence>
<gene>
    <name evidence="8" type="ORF">CYLTODRAFT_392477</name>
</gene>
<feature type="transmembrane region" description="Helical" evidence="6">
    <location>
        <begin position="266"/>
        <end position="287"/>
    </location>
</feature>
<keyword evidence="4 6" id="KW-0472">Membrane</keyword>
<dbReference type="GO" id="GO:0005637">
    <property type="term" value="C:nuclear inner membrane"/>
    <property type="evidence" value="ECO:0007669"/>
    <property type="project" value="UniProtKB-SubCell"/>
</dbReference>
<evidence type="ECO:0000259" key="7">
    <source>
        <dbReference type="Pfam" id="PF09779"/>
    </source>
</evidence>
<comment type="subcellular location">
    <subcellularLocation>
        <location evidence="1">Nucleus inner membrane</location>
        <topology evidence="1">Multi-pass membrane protein</topology>
    </subcellularLocation>
</comment>
<keyword evidence="3 6" id="KW-1133">Transmembrane helix</keyword>
<evidence type="ECO:0000256" key="1">
    <source>
        <dbReference type="ARBA" id="ARBA00004473"/>
    </source>
</evidence>
<dbReference type="STRING" id="1314674.A0A0D7BKM2"/>
<dbReference type="PANTHER" id="PTHR28538">
    <property type="entry name" value="INTEGRAL INNER NUCLEAR MEMBRANE PROTEIN IMA1"/>
    <property type="match status" value="1"/>
</dbReference>
<dbReference type="PANTHER" id="PTHR28538:SF1">
    <property type="entry name" value="INTEGRAL INNER NUCLEAR MEMBRANE PROTEIN IMA1"/>
    <property type="match status" value="1"/>
</dbReference>
<feature type="domain" description="Ima1 N-terminal" evidence="7">
    <location>
        <begin position="13"/>
        <end position="139"/>
    </location>
</feature>
<dbReference type="GO" id="GO:0034992">
    <property type="term" value="C:microtubule organizing center attachment site"/>
    <property type="evidence" value="ECO:0007669"/>
    <property type="project" value="TreeGrafter"/>
</dbReference>
<feature type="non-terminal residue" evidence="8">
    <location>
        <position position="1"/>
    </location>
</feature>
<feature type="transmembrane region" description="Helical" evidence="6">
    <location>
        <begin position="227"/>
        <end position="245"/>
    </location>
</feature>
<dbReference type="InterPro" id="IPR018617">
    <property type="entry name" value="Ima1_N"/>
</dbReference>
<protein>
    <recommendedName>
        <fullName evidence="7">Ima1 N-terminal domain-containing protein</fullName>
    </recommendedName>
</protein>
<evidence type="ECO:0000256" key="3">
    <source>
        <dbReference type="ARBA" id="ARBA00022989"/>
    </source>
</evidence>
<evidence type="ECO:0000313" key="8">
    <source>
        <dbReference type="EMBL" id="KIY70166.1"/>
    </source>
</evidence>
<dbReference type="GO" id="GO:0044732">
    <property type="term" value="C:mitotic spindle pole body"/>
    <property type="evidence" value="ECO:0007669"/>
    <property type="project" value="TreeGrafter"/>
</dbReference>
<dbReference type="AlphaFoldDB" id="A0A0D7BKM2"/>